<name>A0AAN6G3K0_9BASI</name>
<protein>
    <submittedName>
        <fullName evidence="2">Uncharacterized protein</fullName>
    </submittedName>
</protein>
<keyword evidence="1" id="KW-0472">Membrane</keyword>
<keyword evidence="1" id="KW-0812">Transmembrane</keyword>
<organism evidence="2 3">
    <name type="scientific">Tilletia horrida</name>
    <dbReference type="NCBI Taxonomy" id="155126"/>
    <lineage>
        <taxon>Eukaryota</taxon>
        <taxon>Fungi</taxon>
        <taxon>Dikarya</taxon>
        <taxon>Basidiomycota</taxon>
        <taxon>Ustilaginomycotina</taxon>
        <taxon>Exobasidiomycetes</taxon>
        <taxon>Tilletiales</taxon>
        <taxon>Tilletiaceae</taxon>
        <taxon>Tilletia</taxon>
    </lineage>
</organism>
<accession>A0AAN6G3K0</accession>
<reference evidence="2" key="1">
    <citation type="journal article" date="2023" name="PhytoFront">
        <title>Draft Genome Resources of Seven Strains of Tilletia horrida, Causal Agent of Kernel Smut of Rice.</title>
        <authorList>
            <person name="Khanal S."/>
            <person name="Antony Babu S."/>
            <person name="Zhou X.G."/>
        </authorList>
    </citation>
    <scope>NUCLEOTIDE SEQUENCE</scope>
    <source>
        <strain evidence="2">TX3</strain>
    </source>
</reference>
<keyword evidence="3" id="KW-1185">Reference proteome</keyword>
<feature type="transmembrane region" description="Helical" evidence="1">
    <location>
        <begin position="119"/>
        <end position="137"/>
    </location>
</feature>
<dbReference type="AlphaFoldDB" id="A0AAN6G3K0"/>
<dbReference type="EMBL" id="JAPDMQ010001105">
    <property type="protein sequence ID" value="KAK0519010.1"/>
    <property type="molecule type" value="Genomic_DNA"/>
</dbReference>
<evidence type="ECO:0000313" key="3">
    <source>
        <dbReference type="Proteomes" id="UP001176521"/>
    </source>
</evidence>
<gene>
    <name evidence="2" type="ORF">OC842_007595</name>
</gene>
<comment type="caution">
    <text evidence="2">The sequence shown here is derived from an EMBL/GenBank/DDBJ whole genome shotgun (WGS) entry which is preliminary data.</text>
</comment>
<evidence type="ECO:0000256" key="1">
    <source>
        <dbReference type="SAM" id="Phobius"/>
    </source>
</evidence>
<feature type="transmembrane region" description="Helical" evidence="1">
    <location>
        <begin position="173"/>
        <end position="196"/>
    </location>
</feature>
<sequence length="197" mass="22094">MRPAVAASHPLWSREVEGSAELLFRNSDWRLARLTVDGWTPLSAEDAEHVLEPAQPGRAVRSLRSRAFLDGQAGLRYECFYEHGELPGGVFSTSTMRGLRNHLRSRNHRKAAANNLPAWARWILFAAAALAAIMRVLKTVYHYMLPCHFYWQESRCWDPIPLAKAHCAAASTCLVNGGSAALLTLISLFLLLWHIFS</sequence>
<dbReference type="Proteomes" id="UP001176521">
    <property type="component" value="Unassembled WGS sequence"/>
</dbReference>
<keyword evidence="1" id="KW-1133">Transmembrane helix</keyword>
<proteinExistence type="predicted"/>
<evidence type="ECO:0000313" key="2">
    <source>
        <dbReference type="EMBL" id="KAK0519010.1"/>
    </source>
</evidence>